<dbReference type="InterPro" id="IPR033788">
    <property type="entry name" value="VbhA-like"/>
</dbReference>
<reference evidence="2" key="1">
    <citation type="submission" date="2015-06" db="EMBL/GenBank/DDBJ databases">
        <authorList>
            <person name="Joergensen T."/>
        </authorList>
    </citation>
    <scope>NUCLEOTIDE SEQUENCE</scope>
    <source>
        <plasmid evidence="2">pRGFK1125</plasmid>
    </source>
</reference>
<dbReference type="InterPro" id="IPR043038">
    <property type="entry name" value="VbhA_sf"/>
</dbReference>
<accession>A0A0H5Q547</accession>
<proteinExistence type="predicted"/>
<evidence type="ECO:0000313" key="2">
    <source>
        <dbReference type="EMBL" id="CRY96524.1"/>
    </source>
</evidence>
<dbReference type="InterPro" id="IPR041535">
    <property type="entry name" value="VbhA"/>
</dbReference>
<dbReference type="AlphaFoldDB" id="A0A0H5Q547"/>
<geneLocation type="plasmid" evidence="2">
    <name>pRGFK1125</name>
</geneLocation>
<name>A0A0H5Q547_9ZZZZ</name>
<dbReference type="Gene3D" id="1.10.8.1050">
    <property type="entry name" value="Antitoxin VbhA-like"/>
    <property type="match status" value="1"/>
</dbReference>
<dbReference type="Pfam" id="PF18495">
    <property type="entry name" value="VbhA"/>
    <property type="match status" value="1"/>
</dbReference>
<feature type="domain" description="Antitoxin VbhA" evidence="1">
    <location>
        <begin position="75"/>
        <end position="111"/>
    </location>
</feature>
<keyword evidence="2" id="KW-0614">Plasmid</keyword>
<dbReference type="CDD" id="cd11586">
    <property type="entry name" value="VbhA_like"/>
    <property type="match status" value="1"/>
</dbReference>
<sequence length="125" mass="14067">MQFTYEIIPRPVDVGGGWLLRLLENGEEVGSGAFPPTDEFEDAEEALRGAYEDAEWEAYLWLESRPIPSEERHQRRAAVDFAIANLMLAGLKPSVTWQAHARSYIDGAIDLKPFVEGPDESTKEM</sequence>
<evidence type="ECO:0000259" key="1">
    <source>
        <dbReference type="Pfam" id="PF18495"/>
    </source>
</evidence>
<dbReference type="EMBL" id="LN853705">
    <property type="protein sequence ID" value="CRY96524.1"/>
    <property type="molecule type" value="Genomic_DNA"/>
</dbReference>
<organism evidence="2">
    <name type="scientific">uncultured prokaryote</name>
    <dbReference type="NCBI Taxonomy" id="198431"/>
    <lineage>
        <taxon>unclassified sequences</taxon>
        <taxon>environmental samples</taxon>
    </lineage>
</organism>
<reference evidence="2" key="2">
    <citation type="submission" date="2015-07" db="EMBL/GenBank/DDBJ databases">
        <title>Plasmids, circular viruses and viroids from rat gut.</title>
        <authorList>
            <person name="Jorgensen T.J."/>
            <person name="Hansen M.A."/>
            <person name="Xu Z."/>
            <person name="Tabak M.A."/>
            <person name="Sorensen S.J."/>
            <person name="Hansen L.H."/>
        </authorList>
    </citation>
    <scope>NUCLEOTIDE SEQUENCE</scope>
    <source>
        <plasmid evidence="2">pRGFK1125</plasmid>
    </source>
</reference>
<protein>
    <recommendedName>
        <fullName evidence="1">Antitoxin VbhA domain-containing protein</fullName>
    </recommendedName>
</protein>